<evidence type="ECO:0000313" key="1">
    <source>
        <dbReference type="EMBL" id="ABQ26864.1"/>
    </source>
</evidence>
<proteinExistence type="predicted"/>
<accession>A5G4Z6</accession>
<dbReference type="HOGENOM" id="CLU_1193442_0_0_7"/>
<dbReference type="RefSeq" id="WP_011939540.1">
    <property type="nucleotide sequence ID" value="NC_009483.1"/>
</dbReference>
<protein>
    <submittedName>
        <fullName evidence="1">PBS lyase HEAT domain protein repeat-containing protein</fullName>
    </submittedName>
</protein>
<dbReference type="InterPro" id="IPR004155">
    <property type="entry name" value="PBS_lyase_HEAT"/>
</dbReference>
<dbReference type="AlphaFoldDB" id="A5G4Z6"/>
<keyword evidence="1" id="KW-0456">Lyase</keyword>
<dbReference type="SUPFAM" id="SSF48371">
    <property type="entry name" value="ARM repeat"/>
    <property type="match status" value="1"/>
</dbReference>
<name>A5G4Z6_GEOUR</name>
<dbReference type="EMBL" id="CP000698">
    <property type="protein sequence ID" value="ABQ26864.1"/>
    <property type="molecule type" value="Genomic_DNA"/>
</dbReference>
<dbReference type="SMART" id="SM00567">
    <property type="entry name" value="EZ_HEAT"/>
    <property type="match status" value="5"/>
</dbReference>
<evidence type="ECO:0000313" key="2">
    <source>
        <dbReference type="Proteomes" id="UP000006695"/>
    </source>
</evidence>
<dbReference type="GO" id="GO:0016491">
    <property type="term" value="F:oxidoreductase activity"/>
    <property type="evidence" value="ECO:0007669"/>
    <property type="project" value="TreeGrafter"/>
</dbReference>
<dbReference type="Proteomes" id="UP000006695">
    <property type="component" value="Chromosome"/>
</dbReference>
<dbReference type="STRING" id="351605.Gura_2690"/>
<dbReference type="PANTHER" id="PTHR12697:SF5">
    <property type="entry name" value="DEOXYHYPUSINE HYDROXYLASE"/>
    <property type="match status" value="1"/>
</dbReference>
<dbReference type="Gene3D" id="1.25.10.10">
    <property type="entry name" value="Leucine-rich Repeat Variant"/>
    <property type="match status" value="2"/>
</dbReference>
<dbReference type="GO" id="GO:0016829">
    <property type="term" value="F:lyase activity"/>
    <property type="evidence" value="ECO:0007669"/>
    <property type="project" value="UniProtKB-KW"/>
</dbReference>
<dbReference type="Pfam" id="PF13646">
    <property type="entry name" value="HEAT_2"/>
    <property type="match status" value="1"/>
</dbReference>
<dbReference type="InterPro" id="IPR016024">
    <property type="entry name" value="ARM-type_fold"/>
</dbReference>
<reference evidence="1 2" key="1">
    <citation type="submission" date="2007-05" db="EMBL/GenBank/DDBJ databases">
        <title>Complete sequence of Geobacter uraniireducens Rf4.</title>
        <authorList>
            <consortium name="US DOE Joint Genome Institute"/>
            <person name="Copeland A."/>
            <person name="Lucas S."/>
            <person name="Lapidus A."/>
            <person name="Barry K."/>
            <person name="Detter J.C."/>
            <person name="Glavina del Rio T."/>
            <person name="Hammon N."/>
            <person name="Israni S."/>
            <person name="Dalin E."/>
            <person name="Tice H."/>
            <person name="Pitluck S."/>
            <person name="Chertkov O."/>
            <person name="Brettin T."/>
            <person name="Bruce D."/>
            <person name="Han C."/>
            <person name="Schmutz J."/>
            <person name="Larimer F."/>
            <person name="Land M."/>
            <person name="Hauser L."/>
            <person name="Kyrpides N."/>
            <person name="Mikhailova N."/>
            <person name="Shelobolina E."/>
            <person name="Aklujkar M."/>
            <person name="Lovley D."/>
            <person name="Richardson P."/>
        </authorList>
    </citation>
    <scope>NUCLEOTIDE SEQUENCE [LARGE SCALE GENOMIC DNA]</scope>
    <source>
        <strain evidence="1 2">Rf4</strain>
    </source>
</reference>
<organism evidence="1 2">
    <name type="scientific">Geotalea uraniireducens (strain Rf4)</name>
    <name type="common">Geobacter uraniireducens</name>
    <dbReference type="NCBI Taxonomy" id="351605"/>
    <lineage>
        <taxon>Bacteria</taxon>
        <taxon>Pseudomonadati</taxon>
        <taxon>Thermodesulfobacteriota</taxon>
        <taxon>Desulfuromonadia</taxon>
        <taxon>Geobacterales</taxon>
        <taxon>Geobacteraceae</taxon>
        <taxon>Geotalea</taxon>
    </lineage>
</organism>
<gene>
    <name evidence="1" type="ordered locus">Gura_2690</name>
</gene>
<sequence>MVKPFDDREPVEISLDGKSVEDLLLLVGDEDQGCKPEAMDRILSMGLEANFPVLEKAVRNDFDADLRNGAMEVLVRFGKQAVPDLLNLLQDENEEVRNFSAVMLGDISSRQAVGPLIEALRDRDINVRHAAAEALGKIGDHAALLPLIELLKEDFWLQYPAIVAMGEMRDNRAVPQLLQLLDDEMLREPVIEALGKIGDTRAILHLAEMLCDPSDKLVAAAARALVAIQRAG</sequence>
<keyword evidence="2" id="KW-1185">Reference proteome</keyword>
<dbReference type="PANTHER" id="PTHR12697">
    <property type="entry name" value="PBS LYASE HEAT-LIKE PROTEIN"/>
    <property type="match status" value="1"/>
</dbReference>
<dbReference type="InterPro" id="IPR011989">
    <property type="entry name" value="ARM-like"/>
</dbReference>
<dbReference type="Pfam" id="PF03130">
    <property type="entry name" value="HEAT_PBS"/>
    <property type="match status" value="2"/>
</dbReference>
<dbReference type="KEGG" id="gur:Gura_2690"/>